<dbReference type="RefSeq" id="WP_250929488.1">
    <property type="nucleotide sequence ID" value="NZ_JAMQBK010000039.1"/>
</dbReference>
<gene>
    <name evidence="1" type="ORF">NB063_14695</name>
</gene>
<evidence type="ECO:0000313" key="2">
    <source>
        <dbReference type="Proteomes" id="UP001202961"/>
    </source>
</evidence>
<dbReference type="EMBL" id="JAMQBK010000039">
    <property type="protein sequence ID" value="MCM2371855.1"/>
    <property type="molecule type" value="Genomic_DNA"/>
</dbReference>
<name>A0ABT0U4K8_9BACT</name>
<dbReference type="Proteomes" id="UP001202961">
    <property type="component" value="Unassembled WGS sequence"/>
</dbReference>
<comment type="caution">
    <text evidence="1">The sequence shown here is derived from an EMBL/GenBank/DDBJ whole genome shotgun (WGS) entry which is preliminary data.</text>
</comment>
<evidence type="ECO:0000313" key="1">
    <source>
        <dbReference type="EMBL" id="MCM2371855.1"/>
    </source>
</evidence>
<sequence length="61" mass="6634">MGRPRVLKRIEHRQWPTLSAACHPQHIASTTRQAQSEAQKVGDVLLQGNEAEVVGPPLAPA</sequence>
<protein>
    <submittedName>
        <fullName evidence="1">Uncharacterized protein</fullName>
    </submittedName>
</protein>
<reference evidence="1 2" key="1">
    <citation type="journal article" date="2022" name="Syst. Appl. Microbiol.">
        <title>Rhodopirellula aestuarii sp. nov., a novel member of the genus Rhodopirellula isolated from brackish sediments collected in the Tagus River estuary, Portugal.</title>
        <authorList>
            <person name="Vitorino I.R."/>
            <person name="Klimek D."/>
            <person name="Calusinska M."/>
            <person name="Lobo-da-Cunha A."/>
            <person name="Vasconcelos V."/>
            <person name="Lage O.M."/>
        </authorList>
    </citation>
    <scope>NUCLEOTIDE SEQUENCE [LARGE SCALE GENOMIC DNA]</scope>
    <source>
        <strain evidence="1 2">ICT_H3.1</strain>
    </source>
</reference>
<accession>A0ABT0U4K8</accession>
<organism evidence="1 2">
    <name type="scientific">Aporhodopirellula aestuarii</name>
    <dbReference type="NCBI Taxonomy" id="2950107"/>
    <lineage>
        <taxon>Bacteria</taxon>
        <taxon>Pseudomonadati</taxon>
        <taxon>Planctomycetota</taxon>
        <taxon>Planctomycetia</taxon>
        <taxon>Pirellulales</taxon>
        <taxon>Pirellulaceae</taxon>
        <taxon>Aporhodopirellula</taxon>
    </lineage>
</organism>
<keyword evidence="2" id="KW-1185">Reference proteome</keyword>
<proteinExistence type="predicted"/>